<evidence type="ECO:0000313" key="2">
    <source>
        <dbReference type="EMBL" id="MDX8036747.1"/>
    </source>
</evidence>
<comment type="caution">
    <text evidence="2">The sequence shown here is derived from an EMBL/GenBank/DDBJ whole genome shotgun (WGS) entry which is preliminary data.</text>
</comment>
<dbReference type="EMBL" id="JAXAVW010000048">
    <property type="protein sequence ID" value="MDX8036747.1"/>
    <property type="molecule type" value="Genomic_DNA"/>
</dbReference>
<dbReference type="SUPFAM" id="SSF53474">
    <property type="entry name" value="alpha/beta-Hydrolases"/>
    <property type="match status" value="1"/>
</dbReference>
<name>A0ABU4TFT7_9PSEU</name>
<dbReference type="Pfam" id="PF00561">
    <property type="entry name" value="Abhydrolase_1"/>
    <property type="match status" value="1"/>
</dbReference>
<dbReference type="Proteomes" id="UP001285521">
    <property type="component" value="Unassembled WGS sequence"/>
</dbReference>
<protein>
    <submittedName>
        <fullName evidence="2">Alpha/beta hydrolase</fullName>
    </submittedName>
</protein>
<dbReference type="RefSeq" id="WP_319971741.1">
    <property type="nucleotide sequence ID" value="NZ_JAXAVW010000048.1"/>
</dbReference>
<dbReference type="InterPro" id="IPR029058">
    <property type="entry name" value="AB_hydrolase_fold"/>
</dbReference>
<sequence>MATSVQELGPVEEVELPEGRIRYHSRGEGPPIVFVHGIIANADVWRHIVPAFADRYRCITPDWPLGGHRAPMREGTDFSLYGLADLVDRTLEALDLNEVTLVGNDTGGAVCQAVAARHPDRLARLVLTPCDAFNNFLPLPIKHLQLTGRTSAGLKLLAESLRFRLIQRMPISFGLLTRRPIPADIMASYTDPLREDPLVRRDFAQLVRAISTRYTLDAAEGLSRFDRPVLLPWARQNFFPVAHGERLAGKLPNATLRIIEDSGPFVTEDQPRQLIALMEEFLAATERREVL</sequence>
<reference evidence="2 3" key="1">
    <citation type="submission" date="2023-11" db="EMBL/GenBank/DDBJ databases">
        <title>Lentzea sokolovensis, sp. nov., Lentzea kristufkii, sp. nov., and Lentzea miocenensis, sp. nov., rare actinobacteria from Sokolov Coal Basin, Miocene lacustrine sediment, Czech Republic.</title>
        <authorList>
            <person name="Lara A."/>
            <person name="Kotroba L."/>
            <person name="Nouioui I."/>
            <person name="Neumann-Schaal M."/>
            <person name="Mast Y."/>
            <person name="Chronakova A."/>
        </authorList>
    </citation>
    <scope>NUCLEOTIDE SEQUENCE [LARGE SCALE GENOMIC DNA]</scope>
    <source>
        <strain evidence="2 3">BCCO 10_0856</strain>
    </source>
</reference>
<dbReference type="PRINTS" id="PR00111">
    <property type="entry name" value="ABHYDROLASE"/>
</dbReference>
<keyword evidence="2" id="KW-0378">Hydrolase</keyword>
<organism evidence="2 3">
    <name type="scientific">Lentzea miocenica</name>
    <dbReference type="NCBI Taxonomy" id="3095431"/>
    <lineage>
        <taxon>Bacteria</taxon>
        <taxon>Bacillati</taxon>
        <taxon>Actinomycetota</taxon>
        <taxon>Actinomycetes</taxon>
        <taxon>Pseudonocardiales</taxon>
        <taxon>Pseudonocardiaceae</taxon>
        <taxon>Lentzea</taxon>
    </lineage>
</organism>
<dbReference type="InterPro" id="IPR050266">
    <property type="entry name" value="AB_hydrolase_sf"/>
</dbReference>
<proteinExistence type="predicted"/>
<dbReference type="GO" id="GO:0016787">
    <property type="term" value="F:hydrolase activity"/>
    <property type="evidence" value="ECO:0007669"/>
    <property type="project" value="UniProtKB-KW"/>
</dbReference>
<dbReference type="PANTHER" id="PTHR43798">
    <property type="entry name" value="MONOACYLGLYCEROL LIPASE"/>
    <property type="match status" value="1"/>
</dbReference>
<accession>A0ABU4TFT7</accession>
<keyword evidence="3" id="KW-1185">Reference proteome</keyword>
<evidence type="ECO:0000259" key="1">
    <source>
        <dbReference type="Pfam" id="PF00561"/>
    </source>
</evidence>
<gene>
    <name evidence="2" type="ORF">SK803_41685</name>
</gene>
<dbReference type="InterPro" id="IPR000073">
    <property type="entry name" value="AB_hydrolase_1"/>
</dbReference>
<evidence type="ECO:0000313" key="3">
    <source>
        <dbReference type="Proteomes" id="UP001285521"/>
    </source>
</evidence>
<dbReference type="Gene3D" id="3.40.50.1820">
    <property type="entry name" value="alpha/beta hydrolase"/>
    <property type="match status" value="1"/>
</dbReference>
<feature type="domain" description="AB hydrolase-1" evidence="1">
    <location>
        <begin position="30"/>
        <end position="269"/>
    </location>
</feature>